<keyword evidence="2" id="KW-1185">Reference proteome</keyword>
<dbReference type="AlphaFoldDB" id="A0A410G5H1"/>
<dbReference type="EMBL" id="CP034951">
    <property type="protein sequence ID" value="QAA82538.1"/>
    <property type="molecule type" value="Genomic_DNA"/>
</dbReference>
<dbReference type="SUPFAM" id="SSF48452">
    <property type="entry name" value="TPR-like"/>
    <property type="match status" value="1"/>
</dbReference>
<evidence type="ECO:0000313" key="2">
    <source>
        <dbReference type="Proteomes" id="UP000285517"/>
    </source>
</evidence>
<dbReference type="KEGG" id="aev:EI546_12775"/>
<dbReference type="RefSeq" id="WP_128250903.1">
    <property type="nucleotide sequence ID" value="NZ_CP034951.1"/>
</dbReference>
<dbReference type="OrthoDB" id="1462345at2"/>
<accession>A0A410G5H1</accession>
<gene>
    <name evidence="1" type="ORF">EI546_12775</name>
</gene>
<reference evidence="1 2" key="1">
    <citation type="submission" date="2019-01" db="EMBL/GenBank/DDBJ databases">
        <title>Complete genome sequencing of Aequorivita sp. H23M31.</title>
        <authorList>
            <person name="Bae J.-W."/>
        </authorList>
    </citation>
    <scope>NUCLEOTIDE SEQUENCE [LARGE SCALE GENOMIC DNA]</scope>
    <source>
        <strain evidence="1 2">H23M31</strain>
    </source>
</reference>
<sequence>MKTIFLHKSSFRSKLWGSTLFFFLSLNATAQFQIIEMLFNGERATTVNLTILAPNERPFTGPVPFDTQKIYNSGTTFKTPEGTSIALLCKGQMQVMRPNSTLKLSFIKNGIKAETLTGVVQHVLKDIKNNLSFYKAGNGYAWAHAEGTIFEVQAFEKSKKAKFTTQEGTISIIEEVPVTIAEKPKKEINRSEKAGERQLTTSKKTLNSAGDVYITNEVPAIGYETFKDALNSLDDGIYSRDNNVDLGNPDYALIEELAGNFSLLGGLYLENDQPDMAIDPLRKATDYYELTDPEGFLTLESYLYLAEALILSKDENNKTEGKMSAKEIVRTLEKILYENVDDLGYAVKNGDHDLVWDIKDDLVTICDYLGWAYDLLDETGTANEYYQFAEEYSND</sequence>
<evidence type="ECO:0008006" key="3">
    <source>
        <dbReference type="Google" id="ProtNLM"/>
    </source>
</evidence>
<name>A0A410G5H1_9FLAO</name>
<dbReference type="InterPro" id="IPR011990">
    <property type="entry name" value="TPR-like_helical_dom_sf"/>
</dbReference>
<proteinExistence type="predicted"/>
<evidence type="ECO:0000313" key="1">
    <source>
        <dbReference type="EMBL" id="QAA82538.1"/>
    </source>
</evidence>
<dbReference type="Proteomes" id="UP000285517">
    <property type="component" value="Chromosome"/>
</dbReference>
<organism evidence="1 2">
    <name type="scientific">Aequorivita ciconiae</name>
    <dbReference type="NCBI Taxonomy" id="2494375"/>
    <lineage>
        <taxon>Bacteria</taxon>
        <taxon>Pseudomonadati</taxon>
        <taxon>Bacteroidota</taxon>
        <taxon>Flavobacteriia</taxon>
        <taxon>Flavobacteriales</taxon>
        <taxon>Flavobacteriaceae</taxon>
        <taxon>Aequorivita</taxon>
    </lineage>
</organism>
<protein>
    <recommendedName>
        <fullName evidence="3">FecR protein domain-containing protein</fullName>
    </recommendedName>
</protein>